<dbReference type="InterPro" id="IPR011251">
    <property type="entry name" value="Luciferase-like_dom"/>
</dbReference>
<dbReference type="GO" id="GO:0004497">
    <property type="term" value="F:monooxygenase activity"/>
    <property type="evidence" value="ECO:0007669"/>
    <property type="project" value="UniProtKB-KW"/>
</dbReference>
<dbReference type="GO" id="GO:0005829">
    <property type="term" value="C:cytosol"/>
    <property type="evidence" value="ECO:0007669"/>
    <property type="project" value="TreeGrafter"/>
</dbReference>
<dbReference type="InterPro" id="IPR050766">
    <property type="entry name" value="Bact_Lucif_Oxidored"/>
</dbReference>
<dbReference type="GeneID" id="66871059"/>
<dbReference type="RefSeq" id="WP_050352410.1">
    <property type="nucleotide sequence ID" value="NZ_CP073011.1"/>
</dbReference>
<dbReference type="InterPro" id="IPR036661">
    <property type="entry name" value="Luciferase-like_sf"/>
</dbReference>
<dbReference type="Proteomes" id="UP000036780">
    <property type="component" value="Unassembled WGS sequence"/>
</dbReference>
<evidence type="ECO:0000313" key="4">
    <source>
        <dbReference type="EMBL" id="KNE19853.1"/>
    </source>
</evidence>
<keyword evidence="5" id="KW-1185">Reference proteome</keyword>
<dbReference type="EMBL" id="LGTO01000007">
    <property type="protein sequence ID" value="KNE19853.1"/>
    <property type="molecule type" value="Genomic_DNA"/>
</dbReference>
<organism evidence="4 5">
    <name type="scientific">Virgibacillus pantothenticus</name>
    <dbReference type="NCBI Taxonomy" id="1473"/>
    <lineage>
        <taxon>Bacteria</taxon>
        <taxon>Bacillati</taxon>
        <taxon>Bacillota</taxon>
        <taxon>Bacilli</taxon>
        <taxon>Bacillales</taxon>
        <taxon>Bacillaceae</taxon>
        <taxon>Virgibacillus</taxon>
    </lineage>
</organism>
<keyword evidence="2" id="KW-0503">Monooxygenase</keyword>
<dbReference type="PANTHER" id="PTHR30137:SF8">
    <property type="entry name" value="BLR5498 PROTEIN"/>
    <property type="match status" value="1"/>
</dbReference>
<accession>A0A0L0QNM7</accession>
<keyword evidence="1" id="KW-0560">Oxidoreductase</keyword>
<dbReference type="GO" id="GO:0016705">
    <property type="term" value="F:oxidoreductase activity, acting on paired donors, with incorporation or reduction of molecular oxygen"/>
    <property type="evidence" value="ECO:0007669"/>
    <property type="project" value="InterPro"/>
</dbReference>
<gene>
    <name evidence="4" type="ORF">AFK71_15650</name>
</gene>
<reference evidence="5" key="1">
    <citation type="submission" date="2015-07" db="EMBL/GenBank/DDBJ databases">
        <title>Fjat-10053 dsm26.</title>
        <authorList>
            <person name="Liu B."/>
            <person name="Wang J."/>
            <person name="Zhu Y."/>
            <person name="Liu G."/>
            <person name="Chen Q."/>
            <person name="Chen Z."/>
            <person name="Lan J."/>
            <person name="Che J."/>
            <person name="Ge C."/>
            <person name="Shi H."/>
            <person name="Pan Z."/>
            <person name="Liu X."/>
        </authorList>
    </citation>
    <scope>NUCLEOTIDE SEQUENCE [LARGE SCALE GENOMIC DNA]</scope>
    <source>
        <strain evidence="5">DSM 26</strain>
    </source>
</reference>
<feature type="domain" description="Luciferase-like" evidence="3">
    <location>
        <begin position="13"/>
        <end position="313"/>
    </location>
</feature>
<sequence>MEKYRLDPTKGLEFGLYTLGDHLPDPHTGKKISAEQRIHEIIKLAQLAEQAGIDFFSVGESHQDYFVTQAHAVVLSAIAQATKKIKLSSSSTIISTSDPVRVYENFATIDLISKGRVEIVAGRASRIGLFDLLGYDIRDYEALFEEKFDLLLQINDSEQVNWEGEFRAPLKNASVLPRPLNGSMPIWRAVGGSPASAIKAGYAGVPIYLAHLGGPATSFKQSIDAYRGALKQSGYNPTDFPVATAGFFYAAETTQQALRDMYPHINEGMKLTNGQGFPKQHFAQGAHEHNVMNIGSPQQIIEKILYQHELFGHQRYIGQMDFGGMPFDKLKKNIEIIGTEILPAIKKHTARK</sequence>
<dbReference type="Gene3D" id="3.20.20.30">
    <property type="entry name" value="Luciferase-like domain"/>
    <property type="match status" value="1"/>
</dbReference>
<evidence type="ECO:0000256" key="2">
    <source>
        <dbReference type="ARBA" id="ARBA00023033"/>
    </source>
</evidence>
<proteinExistence type="predicted"/>
<dbReference type="PANTHER" id="PTHR30137">
    <property type="entry name" value="LUCIFERASE-LIKE MONOOXYGENASE"/>
    <property type="match status" value="1"/>
</dbReference>
<dbReference type="Pfam" id="PF00296">
    <property type="entry name" value="Bac_luciferase"/>
    <property type="match status" value="1"/>
</dbReference>
<dbReference type="OrthoDB" id="9776438at2"/>
<dbReference type="AlphaFoldDB" id="A0A0L0QNM7"/>
<dbReference type="PATRIC" id="fig|1473.5.peg.1800"/>
<protein>
    <submittedName>
        <fullName evidence="4">Luciferase</fullName>
    </submittedName>
</protein>
<evidence type="ECO:0000259" key="3">
    <source>
        <dbReference type="Pfam" id="PF00296"/>
    </source>
</evidence>
<evidence type="ECO:0000256" key="1">
    <source>
        <dbReference type="ARBA" id="ARBA00023002"/>
    </source>
</evidence>
<evidence type="ECO:0000313" key="5">
    <source>
        <dbReference type="Proteomes" id="UP000036780"/>
    </source>
</evidence>
<name>A0A0L0QNM7_VIRPA</name>
<comment type="caution">
    <text evidence="4">The sequence shown here is derived from an EMBL/GenBank/DDBJ whole genome shotgun (WGS) entry which is preliminary data.</text>
</comment>
<dbReference type="SUPFAM" id="SSF51679">
    <property type="entry name" value="Bacterial luciferase-like"/>
    <property type="match status" value="1"/>
</dbReference>